<dbReference type="EMBL" id="PGCJ01000294">
    <property type="protein sequence ID" value="PLW33669.1"/>
    <property type="molecule type" value="Genomic_DNA"/>
</dbReference>
<evidence type="ECO:0000256" key="1">
    <source>
        <dbReference type="SAM" id="MobiDB-lite"/>
    </source>
</evidence>
<dbReference type="PANTHER" id="PTHR31912:SF34">
    <property type="entry name" value="NOTOCHORD-RELATED PROTEIN"/>
    <property type="match status" value="1"/>
</dbReference>
<evidence type="ECO:0000313" key="2">
    <source>
        <dbReference type="EMBL" id="PLW33669.1"/>
    </source>
</evidence>
<organism evidence="2 3">
    <name type="scientific">Puccinia coronata f. sp. avenae</name>
    <dbReference type="NCBI Taxonomy" id="200324"/>
    <lineage>
        <taxon>Eukaryota</taxon>
        <taxon>Fungi</taxon>
        <taxon>Dikarya</taxon>
        <taxon>Basidiomycota</taxon>
        <taxon>Pucciniomycotina</taxon>
        <taxon>Pucciniomycetes</taxon>
        <taxon>Pucciniales</taxon>
        <taxon>Pucciniaceae</taxon>
        <taxon>Puccinia</taxon>
    </lineage>
</organism>
<proteinExistence type="predicted"/>
<dbReference type="AlphaFoldDB" id="A0A2N5U7E9"/>
<keyword evidence="3" id="KW-1185">Reference proteome</keyword>
<feature type="compositionally biased region" description="Acidic residues" evidence="1">
    <location>
        <begin position="294"/>
        <end position="311"/>
    </location>
</feature>
<protein>
    <submittedName>
        <fullName evidence="2">Uncharacterized protein</fullName>
    </submittedName>
</protein>
<dbReference type="STRING" id="200324.A0A2N5U7E9"/>
<gene>
    <name evidence="2" type="ORF">PCANC_23085</name>
</gene>
<dbReference type="Proteomes" id="UP000235388">
    <property type="component" value="Unassembled WGS sequence"/>
</dbReference>
<dbReference type="PANTHER" id="PTHR31912">
    <property type="entry name" value="IP13529P"/>
    <property type="match status" value="1"/>
</dbReference>
<reference evidence="2 3" key="1">
    <citation type="submission" date="2017-11" db="EMBL/GenBank/DDBJ databases">
        <title>De novo assembly and phasing of dikaryotic genomes from two isolates of Puccinia coronata f. sp. avenae, the causal agent of oat crown rust.</title>
        <authorList>
            <person name="Miller M.E."/>
            <person name="Zhang Y."/>
            <person name="Omidvar V."/>
            <person name="Sperschneider J."/>
            <person name="Schwessinger B."/>
            <person name="Raley C."/>
            <person name="Palmer J.M."/>
            <person name="Garnica D."/>
            <person name="Upadhyaya N."/>
            <person name="Rathjen J."/>
            <person name="Taylor J.M."/>
            <person name="Park R.F."/>
            <person name="Dodds P.N."/>
            <person name="Hirsch C.D."/>
            <person name="Kianian S.F."/>
            <person name="Figueroa M."/>
        </authorList>
    </citation>
    <scope>NUCLEOTIDE SEQUENCE [LARGE SCALE GENOMIC DNA]</scope>
    <source>
        <strain evidence="2">12NC29</strain>
    </source>
</reference>
<evidence type="ECO:0000313" key="3">
    <source>
        <dbReference type="Proteomes" id="UP000235388"/>
    </source>
</evidence>
<name>A0A2N5U7E9_9BASI</name>
<accession>A0A2N5U7E9</accession>
<comment type="caution">
    <text evidence="2">The sequence shown here is derived from an EMBL/GenBank/DDBJ whole genome shotgun (WGS) entry which is preliminary data.</text>
</comment>
<feature type="compositionally biased region" description="Basic and acidic residues" evidence="1">
    <location>
        <begin position="313"/>
        <end position="322"/>
    </location>
</feature>
<sequence>MGSASLFSTEKFESYNGVLRQFSVHSNRLSPGRDVAVTFDNYSTLKFLLSGGVIYNEQTGCTSTASRNVQEAFNAHPQLQQSLGCDSRTATEFNSYPLDLNARLPKADKQAIPVQFTDVSTHVAVHQVAQLKLSKHDLIQKGVYVVVNQAPKYLVGLVESLWVKNSSARCDYYALVNGFEAGDVDPHYQMRKIRRTAHHALYLMGSINVQHNCCSFNCPVVKSWRARIEQQETSICTPEVQHKDNDHFIIKSASLSNAELHRLVAALPMEATTPQEWTECVRAGYAVWTKTGDTFDEDNLSDPEDTNDTPDDALYHAPDETP</sequence>
<feature type="region of interest" description="Disordered" evidence="1">
    <location>
        <begin position="293"/>
        <end position="322"/>
    </location>
</feature>